<name>A0A212R6L6_9PROT</name>
<dbReference type="AlphaFoldDB" id="A0A212R6L6"/>
<keyword evidence="3" id="KW-1185">Reference proteome</keyword>
<dbReference type="PROSITE" id="PS51257">
    <property type="entry name" value="PROKAR_LIPOPROTEIN"/>
    <property type="match status" value="1"/>
</dbReference>
<feature type="chain" id="PRO_5013075357" description="Lipoprotein" evidence="1">
    <location>
        <begin position="30"/>
        <end position="123"/>
    </location>
</feature>
<protein>
    <recommendedName>
        <fullName evidence="4">Lipoprotein</fullName>
    </recommendedName>
</protein>
<proteinExistence type="predicted"/>
<dbReference type="EMBL" id="FYEH01000006">
    <property type="protein sequence ID" value="SNB67765.1"/>
    <property type="molecule type" value="Genomic_DNA"/>
</dbReference>
<keyword evidence="1" id="KW-0732">Signal</keyword>
<reference evidence="2 3" key="1">
    <citation type="submission" date="2017-06" db="EMBL/GenBank/DDBJ databases">
        <authorList>
            <person name="Kim H.J."/>
            <person name="Triplett B.A."/>
        </authorList>
    </citation>
    <scope>NUCLEOTIDE SEQUENCE [LARGE SCALE GENOMIC DNA]</scope>
    <source>
        <strain evidence="2 3">B29T1</strain>
    </source>
</reference>
<organism evidence="2 3">
    <name type="scientific">Arboricoccus pini</name>
    <dbReference type="NCBI Taxonomy" id="1963835"/>
    <lineage>
        <taxon>Bacteria</taxon>
        <taxon>Pseudomonadati</taxon>
        <taxon>Pseudomonadota</taxon>
        <taxon>Alphaproteobacteria</taxon>
        <taxon>Geminicoccales</taxon>
        <taxon>Geminicoccaceae</taxon>
        <taxon>Arboricoccus</taxon>
    </lineage>
</organism>
<evidence type="ECO:0008006" key="4">
    <source>
        <dbReference type="Google" id="ProtNLM"/>
    </source>
</evidence>
<evidence type="ECO:0000256" key="1">
    <source>
        <dbReference type="SAM" id="SignalP"/>
    </source>
</evidence>
<feature type="signal peptide" evidence="1">
    <location>
        <begin position="1"/>
        <end position="29"/>
    </location>
</feature>
<sequence>MRRSASSAISRSALSLLFLTSACTQPEQAGGADANATYHVADTADGFTLSLDYSRYQFIPETDALIASCKSALLSRAYEVAEERGRELEPINEQRIKVSTGRNGVTGITSCAASVPASYRRGS</sequence>
<evidence type="ECO:0000313" key="3">
    <source>
        <dbReference type="Proteomes" id="UP000197065"/>
    </source>
</evidence>
<evidence type="ECO:0000313" key="2">
    <source>
        <dbReference type="EMBL" id="SNB67765.1"/>
    </source>
</evidence>
<gene>
    <name evidence="2" type="ORF">SAMN07250955_10643</name>
</gene>
<dbReference type="Proteomes" id="UP000197065">
    <property type="component" value="Unassembled WGS sequence"/>
</dbReference>
<accession>A0A212R6L6</accession>